<dbReference type="Proteomes" id="UP001596977">
    <property type="component" value="Unassembled WGS sequence"/>
</dbReference>
<comment type="caution">
    <text evidence="3">The sequence shown here is derived from an EMBL/GenBank/DDBJ whole genome shotgun (WGS) entry which is preliminary data.</text>
</comment>
<proteinExistence type="predicted"/>
<sequence>MRMFRIAAFAPLLLLAACYSSTQPLFAPFEGRQPVPAGVYVGTVSGDVMDLTPRGRGVYMLKKGGESTPTTVTMVPLRGQRDTYLVQNAGDSSVGYSILRKGRRGFVMLTPDCSKEEDRGPARGRAANIDDSECSFDSPRALREAVSELASSATPDRWERYRPQ</sequence>
<evidence type="ECO:0000256" key="1">
    <source>
        <dbReference type="SAM" id="MobiDB-lite"/>
    </source>
</evidence>
<keyword evidence="4" id="KW-1185">Reference proteome</keyword>
<evidence type="ECO:0000313" key="3">
    <source>
        <dbReference type="EMBL" id="MFD0945583.1"/>
    </source>
</evidence>
<evidence type="ECO:0000256" key="2">
    <source>
        <dbReference type="SAM" id="SignalP"/>
    </source>
</evidence>
<keyword evidence="2" id="KW-0732">Signal</keyword>
<accession>A0ABW3H2C3</accession>
<dbReference type="RefSeq" id="WP_264942181.1">
    <property type="nucleotide sequence ID" value="NZ_JAPDRA010000001.1"/>
</dbReference>
<evidence type="ECO:0008006" key="5">
    <source>
        <dbReference type="Google" id="ProtNLM"/>
    </source>
</evidence>
<dbReference type="EMBL" id="JBHTJG010000001">
    <property type="protein sequence ID" value="MFD0945583.1"/>
    <property type="molecule type" value="Genomic_DNA"/>
</dbReference>
<reference evidence="4" key="1">
    <citation type="journal article" date="2019" name="Int. J. Syst. Evol. Microbiol.">
        <title>The Global Catalogue of Microorganisms (GCM) 10K type strain sequencing project: providing services to taxonomists for standard genome sequencing and annotation.</title>
        <authorList>
            <consortium name="The Broad Institute Genomics Platform"/>
            <consortium name="The Broad Institute Genome Sequencing Center for Infectious Disease"/>
            <person name="Wu L."/>
            <person name="Ma J."/>
        </authorList>
    </citation>
    <scope>NUCLEOTIDE SEQUENCE [LARGE SCALE GENOMIC DNA]</scope>
    <source>
        <strain evidence="4">CCUG 62982</strain>
    </source>
</reference>
<gene>
    <name evidence="3" type="ORF">ACFQ1E_04455</name>
</gene>
<name>A0ABW3H2C3_9SPHN</name>
<feature type="region of interest" description="Disordered" evidence="1">
    <location>
        <begin position="115"/>
        <end position="135"/>
    </location>
</feature>
<dbReference type="PROSITE" id="PS51257">
    <property type="entry name" value="PROKAR_LIPOPROTEIN"/>
    <property type="match status" value="1"/>
</dbReference>
<feature type="chain" id="PRO_5045300005" description="Lipoprotein" evidence="2">
    <location>
        <begin position="23"/>
        <end position="164"/>
    </location>
</feature>
<feature type="signal peptide" evidence="2">
    <location>
        <begin position="1"/>
        <end position="22"/>
    </location>
</feature>
<organism evidence="3 4">
    <name type="scientific">Sphingomonas canadensis</name>
    <dbReference type="NCBI Taxonomy" id="1219257"/>
    <lineage>
        <taxon>Bacteria</taxon>
        <taxon>Pseudomonadati</taxon>
        <taxon>Pseudomonadota</taxon>
        <taxon>Alphaproteobacteria</taxon>
        <taxon>Sphingomonadales</taxon>
        <taxon>Sphingomonadaceae</taxon>
        <taxon>Sphingomonas</taxon>
    </lineage>
</organism>
<protein>
    <recommendedName>
        <fullName evidence="5">Lipoprotein</fullName>
    </recommendedName>
</protein>
<evidence type="ECO:0000313" key="4">
    <source>
        <dbReference type="Proteomes" id="UP001596977"/>
    </source>
</evidence>